<dbReference type="InterPro" id="IPR003708">
    <property type="entry name" value="SecB"/>
</dbReference>
<evidence type="ECO:0000313" key="3">
    <source>
        <dbReference type="Proteomes" id="UP000234849"/>
    </source>
</evidence>
<dbReference type="SUPFAM" id="SSF54611">
    <property type="entry name" value="SecB-like"/>
    <property type="match status" value="1"/>
</dbReference>
<name>A0A2N5NJ86_MEDGN</name>
<evidence type="ECO:0000313" key="2">
    <source>
        <dbReference type="EMBL" id="PLT55882.1"/>
    </source>
</evidence>
<comment type="similarity">
    <text evidence="1">Belongs to the SecB family.</text>
</comment>
<dbReference type="Pfam" id="PF02556">
    <property type="entry name" value="SecB"/>
    <property type="match status" value="1"/>
</dbReference>
<organism evidence="2 3">
    <name type="scientific">Mediterraneibacter gnavus</name>
    <name type="common">Ruminococcus gnavus</name>
    <dbReference type="NCBI Taxonomy" id="33038"/>
    <lineage>
        <taxon>Bacteria</taxon>
        <taxon>Bacillati</taxon>
        <taxon>Bacillota</taxon>
        <taxon>Clostridia</taxon>
        <taxon>Lachnospirales</taxon>
        <taxon>Lachnospiraceae</taxon>
        <taxon>Mediterraneibacter</taxon>
    </lineage>
</organism>
<gene>
    <name evidence="2" type="ORF">CDL18_06800</name>
</gene>
<sequence length="125" mass="14534">MDIRKLESSLKMQNFYFSHCSVERAENIEDREPKMSIERHISEIEEHTYDVSLHVNIDSEDLSVNVIANAKFLFEADSYEREKTIIEKNTIAIMFPFVRSQVSLLTTQPNMVPIVLPPINTAKFE</sequence>
<dbReference type="RefSeq" id="WP_101879514.1">
    <property type="nucleotide sequence ID" value="NZ_NIHM01000007.1"/>
</dbReference>
<dbReference type="InterPro" id="IPR035958">
    <property type="entry name" value="SecB-like_sf"/>
</dbReference>
<dbReference type="Gene3D" id="3.10.420.10">
    <property type="entry name" value="SecB-like"/>
    <property type="match status" value="1"/>
</dbReference>
<proteinExistence type="inferred from homology"/>
<dbReference type="AlphaFoldDB" id="A0A2N5NJ86"/>
<protein>
    <submittedName>
        <fullName evidence="2">Preprotein translocase subunit SecB</fullName>
    </submittedName>
</protein>
<dbReference type="Proteomes" id="UP000234849">
    <property type="component" value="Unassembled WGS sequence"/>
</dbReference>
<dbReference type="GO" id="GO:0015031">
    <property type="term" value="P:protein transport"/>
    <property type="evidence" value="ECO:0007669"/>
    <property type="project" value="InterPro"/>
</dbReference>
<reference evidence="2 3" key="1">
    <citation type="journal article" date="2017" name="Genome Med.">
        <title>A novel Ruminococcus gnavus clade enriched in inflammatory bowel disease patients.</title>
        <authorList>
            <person name="Hall A.B."/>
            <person name="Yassour M."/>
            <person name="Sauk J."/>
            <person name="Garner A."/>
            <person name="Jiang X."/>
            <person name="Arthur T."/>
            <person name="Lagoudas G.K."/>
            <person name="Vatanen T."/>
            <person name="Fornelos N."/>
            <person name="Wilson R."/>
            <person name="Bertha M."/>
            <person name="Cohen M."/>
            <person name="Garber J."/>
            <person name="Khalili H."/>
            <person name="Gevers D."/>
            <person name="Ananthakrishnan A.N."/>
            <person name="Kugathasan S."/>
            <person name="Lander E.S."/>
            <person name="Blainey P."/>
            <person name="Vlamakis H."/>
            <person name="Xavier R.J."/>
            <person name="Huttenhower C."/>
        </authorList>
    </citation>
    <scope>NUCLEOTIDE SEQUENCE [LARGE SCALE GENOMIC DNA]</scope>
    <source>
        <strain evidence="2 3">RJX1118</strain>
    </source>
</reference>
<dbReference type="EMBL" id="NIHM01000007">
    <property type="protein sequence ID" value="PLT55882.1"/>
    <property type="molecule type" value="Genomic_DNA"/>
</dbReference>
<accession>A0A2N5NJ86</accession>
<dbReference type="GO" id="GO:0051082">
    <property type="term" value="F:unfolded protein binding"/>
    <property type="evidence" value="ECO:0007669"/>
    <property type="project" value="InterPro"/>
</dbReference>
<dbReference type="GO" id="GO:0051262">
    <property type="term" value="P:protein tetramerization"/>
    <property type="evidence" value="ECO:0007669"/>
    <property type="project" value="InterPro"/>
</dbReference>
<evidence type="ECO:0000256" key="1">
    <source>
        <dbReference type="ARBA" id="ARBA00009990"/>
    </source>
</evidence>
<comment type="caution">
    <text evidence="2">The sequence shown here is derived from an EMBL/GenBank/DDBJ whole genome shotgun (WGS) entry which is preliminary data.</text>
</comment>